<keyword evidence="3" id="KW-1185">Reference proteome</keyword>
<accession>C5RA76</accession>
<evidence type="ECO:0000313" key="3">
    <source>
        <dbReference type="Proteomes" id="UP000004528"/>
    </source>
</evidence>
<keyword evidence="1" id="KW-0812">Transmembrane</keyword>
<proteinExistence type="predicted"/>
<evidence type="ECO:0000256" key="1">
    <source>
        <dbReference type="SAM" id="Phobius"/>
    </source>
</evidence>
<dbReference type="EMBL" id="ACKU01000012">
    <property type="protein sequence ID" value="EER74930.1"/>
    <property type="molecule type" value="Genomic_DNA"/>
</dbReference>
<dbReference type="RefSeq" id="WP_002828448.1">
    <property type="nucleotide sequence ID" value="NZ_GG697130.1"/>
</dbReference>
<sequence length="190" mass="21836">MSDKKWIDYGALILSGISIVIAGLSASYQWQQSTRYSDNTHQVLINSAKLGMYDLYLMNYKVANVTDGTLDYGQLEIQLESLHQNLATIKSIDPTTLPKDDAINYQVYREDLNTVITMINSYVDAMREDTSKKINNSEKLNSQEATRNNFRYGYSITNKILERDKTELVQHKDLYENGDKLAIKEMEDKK</sequence>
<keyword evidence="1" id="KW-0472">Membrane</keyword>
<dbReference type="OrthoDB" id="2152128at2"/>
<feature type="transmembrane region" description="Helical" evidence="1">
    <location>
        <begin position="6"/>
        <end position="26"/>
    </location>
</feature>
<dbReference type="eggNOG" id="ENOG5030CZT">
    <property type="taxonomic scope" value="Bacteria"/>
</dbReference>
<gene>
    <name evidence="2" type="ORF">HMPREF0877_0871</name>
</gene>
<dbReference type="Proteomes" id="UP000004528">
    <property type="component" value="Unassembled WGS sequence"/>
</dbReference>
<comment type="caution">
    <text evidence="2">The sequence shown here is derived from an EMBL/GenBank/DDBJ whole genome shotgun (WGS) entry which is preliminary data.</text>
</comment>
<protein>
    <submittedName>
        <fullName evidence="2">Uncharacterized protein</fullName>
    </submittedName>
</protein>
<reference evidence="2 3" key="1">
    <citation type="submission" date="2009-04" db="EMBL/GenBank/DDBJ databases">
        <authorList>
            <person name="Qin X."/>
            <person name="Bachman B."/>
            <person name="Battles P."/>
            <person name="Bell A."/>
            <person name="Bess C."/>
            <person name="Bickham C."/>
            <person name="Chaboub L."/>
            <person name="Chen D."/>
            <person name="Coyle M."/>
            <person name="Deiros D.R."/>
            <person name="Dinh H."/>
            <person name="Forbes L."/>
            <person name="Fowler G."/>
            <person name="Francisco L."/>
            <person name="Fu Q."/>
            <person name="Gubbala S."/>
            <person name="Hale W."/>
            <person name="Han Y."/>
            <person name="Hemphill L."/>
            <person name="Highlander S.K."/>
            <person name="Hirani K."/>
            <person name="Hogues M."/>
            <person name="Jackson L."/>
            <person name="Jakkamsetti A."/>
            <person name="Javaid M."/>
            <person name="Jiang H."/>
            <person name="Korchina V."/>
            <person name="Kovar C."/>
            <person name="Lara F."/>
            <person name="Lee S."/>
            <person name="Mata R."/>
            <person name="Mathew T."/>
            <person name="Moen C."/>
            <person name="Morales K."/>
            <person name="Munidasa M."/>
            <person name="Nazareth L."/>
            <person name="Ngo R."/>
            <person name="Nguyen L."/>
            <person name="Okwuonu G."/>
            <person name="Ongeri F."/>
            <person name="Patil S."/>
            <person name="Petrosino J."/>
            <person name="Pham C."/>
            <person name="Pham P."/>
            <person name="Pu L.-L."/>
            <person name="Puazo M."/>
            <person name="Raj R."/>
            <person name="Reid J."/>
            <person name="Rouhana J."/>
            <person name="Saada N."/>
            <person name="Shang Y."/>
            <person name="Simmons D."/>
            <person name="Thornton R."/>
            <person name="Warren J."/>
            <person name="Weissenberger G."/>
            <person name="Zhang J."/>
            <person name="Zhang L."/>
            <person name="Zhou C."/>
            <person name="Zhu D."/>
            <person name="Muzny D."/>
            <person name="Worley K."/>
            <person name="Gibbs R."/>
        </authorList>
    </citation>
    <scope>NUCLEOTIDE SEQUENCE [LARGE SCALE GENOMIC DNA]</scope>
    <source>
        <strain evidence="2 3">ATCC 33313</strain>
    </source>
</reference>
<keyword evidence="1" id="KW-1133">Transmembrane helix</keyword>
<name>C5RA76_WEIPA</name>
<organism evidence="2 3">
    <name type="scientific">Weissella paramesenteroides ATCC 33313</name>
    <dbReference type="NCBI Taxonomy" id="585506"/>
    <lineage>
        <taxon>Bacteria</taxon>
        <taxon>Bacillati</taxon>
        <taxon>Bacillota</taxon>
        <taxon>Bacilli</taxon>
        <taxon>Lactobacillales</taxon>
        <taxon>Lactobacillaceae</taxon>
        <taxon>Weissella</taxon>
    </lineage>
</organism>
<dbReference type="AlphaFoldDB" id="C5RA76"/>
<evidence type="ECO:0000313" key="2">
    <source>
        <dbReference type="EMBL" id="EER74930.1"/>
    </source>
</evidence>
<dbReference type="HOGENOM" id="CLU_1427483_0_0_9"/>